<evidence type="ECO:0000313" key="1">
    <source>
        <dbReference type="EMBL" id="CAD6504748.1"/>
    </source>
</evidence>
<accession>A0A9W4D5X6</accession>
<comment type="caution">
    <text evidence="1">The sequence shown here is derived from an EMBL/GenBank/DDBJ whole genome shotgun (WGS) entry which is preliminary data.</text>
</comment>
<dbReference type="AlphaFoldDB" id="A0A9W4D5X6"/>
<sequence>QLEQALSQDWPLRIRLPHIPPGKVKAYWIPSHSSILGNDLAEASAREELSTPPTIPRGYVSLDTAKNRIKAEVSTAMNDYWDRHAPVSYRELAIDSYSRHPKELSLARPFLSRLYTARSGRGDFAEYHRCFNHEGANLHCGCRQLKATLHFLECHLTTHRHPRAPASSRDSK</sequence>
<organism evidence="1 2">
    <name type="scientific">Blumeria graminis f. sp. triticale</name>
    <dbReference type="NCBI Taxonomy" id="1689686"/>
    <lineage>
        <taxon>Eukaryota</taxon>
        <taxon>Fungi</taxon>
        <taxon>Dikarya</taxon>
        <taxon>Ascomycota</taxon>
        <taxon>Pezizomycotina</taxon>
        <taxon>Leotiomycetes</taxon>
        <taxon>Erysiphales</taxon>
        <taxon>Erysiphaceae</taxon>
        <taxon>Blumeria</taxon>
    </lineage>
</organism>
<evidence type="ECO:0000313" key="2">
    <source>
        <dbReference type="Proteomes" id="UP000683417"/>
    </source>
</evidence>
<gene>
    <name evidence="1" type="ORF">BGTH12_LOCUS6106</name>
</gene>
<proteinExistence type="predicted"/>
<name>A0A9W4D5X6_BLUGR</name>
<feature type="non-terminal residue" evidence="1">
    <location>
        <position position="1"/>
    </location>
</feature>
<protein>
    <submittedName>
        <fullName evidence="1">BgTH12-00251</fullName>
    </submittedName>
</protein>
<reference evidence="1" key="1">
    <citation type="submission" date="2020-10" db="EMBL/GenBank/DDBJ databases">
        <authorList>
            <person name="Muller C M."/>
        </authorList>
    </citation>
    <scope>NUCLEOTIDE SEQUENCE</scope>
    <source>
        <strain evidence="1">THUN-12</strain>
    </source>
</reference>
<dbReference type="EMBL" id="CAJHIT010000009">
    <property type="protein sequence ID" value="CAD6504748.1"/>
    <property type="molecule type" value="Genomic_DNA"/>
</dbReference>
<dbReference type="Proteomes" id="UP000683417">
    <property type="component" value="Unassembled WGS sequence"/>
</dbReference>